<evidence type="ECO:0000256" key="1">
    <source>
        <dbReference type="SAM" id="Coils"/>
    </source>
</evidence>
<keyword evidence="3" id="KW-1185">Reference proteome</keyword>
<keyword evidence="1" id="KW-0175">Coiled coil</keyword>
<gene>
    <name evidence="2" type="ORF">L6E24_04115</name>
</gene>
<evidence type="ECO:0000313" key="3">
    <source>
        <dbReference type="Proteomes" id="UP001060368"/>
    </source>
</evidence>
<dbReference type="AlphaFoldDB" id="A0A9E7PN51"/>
<organism evidence="2 3">
    <name type="scientific">Methanoplanus endosymbiosus</name>
    <dbReference type="NCBI Taxonomy" id="33865"/>
    <lineage>
        <taxon>Archaea</taxon>
        <taxon>Methanobacteriati</taxon>
        <taxon>Methanobacteriota</taxon>
        <taxon>Stenosarchaea group</taxon>
        <taxon>Methanomicrobia</taxon>
        <taxon>Methanomicrobiales</taxon>
        <taxon>Methanomicrobiaceae</taxon>
        <taxon>Methanoplanus</taxon>
    </lineage>
</organism>
<reference evidence="2" key="1">
    <citation type="submission" date="2022-04" db="EMBL/GenBank/DDBJ databases">
        <title>Complete genome of Methanoplanus endosymbiosus DSM 3599.</title>
        <authorList>
            <person name="Chen S.-C."/>
            <person name="You Y.-T."/>
            <person name="Zhou Y.-Z."/>
            <person name="Lai M.-C."/>
        </authorList>
    </citation>
    <scope>NUCLEOTIDE SEQUENCE</scope>
    <source>
        <strain evidence="2">DSM 3599</strain>
    </source>
</reference>
<sequence>MAEYGEWTRKGATLSDKTAQKEYGISQEFILKGIREGKLEFKEGNIYGNPYFKLLRRELEDYISSELGDSYLMEQKNKTELKEVRKEIKALEKRLTELKIREAALKGRADEKTD</sequence>
<dbReference type="KEGG" id="mend:L6E24_04115"/>
<dbReference type="Proteomes" id="UP001060368">
    <property type="component" value="Chromosome"/>
</dbReference>
<protein>
    <submittedName>
        <fullName evidence="2">Uncharacterized protein</fullName>
    </submittedName>
</protein>
<dbReference type="RefSeq" id="WP_257743458.1">
    <property type="nucleotide sequence ID" value="NZ_CP096115.1"/>
</dbReference>
<proteinExistence type="predicted"/>
<dbReference type="GeneID" id="74306853"/>
<dbReference type="EMBL" id="CP096115">
    <property type="protein sequence ID" value="UUX93319.1"/>
    <property type="molecule type" value="Genomic_DNA"/>
</dbReference>
<feature type="coiled-coil region" evidence="1">
    <location>
        <begin position="74"/>
        <end position="108"/>
    </location>
</feature>
<name>A0A9E7PN51_9EURY</name>
<evidence type="ECO:0000313" key="2">
    <source>
        <dbReference type="EMBL" id="UUX93319.1"/>
    </source>
</evidence>
<accession>A0A9E7PN51</accession>